<dbReference type="RefSeq" id="WP_212942230.1">
    <property type="nucleotide sequence ID" value="NZ_BORR01000019.1"/>
</dbReference>
<dbReference type="InterPro" id="IPR012854">
    <property type="entry name" value="Cu_amine_oxidase-like_N"/>
</dbReference>
<comment type="caution">
    <text evidence="3">The sequence shown here is derived from an EMBL/GenBank/DDBJ whole genome shotgun (WGS) entry which is preliminary data.</text>
</comment>
<dbReference type="Pfam" id="PF07833">
    <property type="entry name" value="Cu_amine_oxidN1"/>
    <property type="match status" value="1"/>
</dbReference>
<dbReference type="Proteomes" id="UP000681162">
    <property type="component" value="Unassembled WGS sequence"/>
</dbReference>
<dbReference type="InterPro" id="IPR002816">
    <property type="entry name" value="TraB/PrgY/GumN_fam"/>
</dbReference>
<dbReference type="EMBL" id="BORR01000019">
    <property type="protein sequence ID" value="GIO39184.1"/>
    <property type="molecule type" value="Genomic_DNA"/>
</dbReference>
<evidence type="ECO:0000259" key="2">
    <source>
        <dbReference type="Pfam" id="PF07833"/>
    </source>
</evidence>
<evidence type="ECO:0000313" key="4">
    <source>
        <dbReference type="Proteomes" id="UP000681162"/>
    </source>
</evidence>
<keyword evidence="1" id="KW-0732">Signal</keyword>
<feature type="chain" id="PRO_5036884882" description="Copper amine oxidase-like N-terminal domain-containing protein" evidence="1">
    <location>
        <begin position="26"/>
        <end position="426"/>
    </location>
</feature>
<dbReference type="PANTHER" id="PTHR40590">
    <property type="entry name" value="CYTOPLASMIC PROTEIN-RELATED"/>
    <property type="match status" value="1"/>
</dbReference>
<dbReference type="AlphaFoldDB" id="A0A919XUE2"/>
<evidence type="ECO:0000313" key="3">
    <source>
        <dbReference type="EMBL" id="GIO39184.1"/>
    </source>
</evidence>
<accession>A0A919XUE2</accession>
<protein>
    <recommendedName>
        <fullName evidence="2">Copper amine oxidase-like N-terminal domain-containing protein</fullName>
    </recommendedName>
</protein>
<proteinExistence type="predicted"/>
<sequence>MKKLTALLLSFVMLFVFATGAQAQAATPSVPIMLGEKQLTFDNGQPFFENATTLIPVKPFLEGLDYELSWEAETSTLYASKGELSFALRRDNNQAMANDEAHQLTVAPKIVNGTLYAPLRFLAENAGYRVGWDAKNRAAALEQQDSKGFFWKVEKDGSVVYLLGSIHVGSDDLYPMRPEMNVAYANSDHLVVEVNTVAPMDEEEMADIQKKYMLYDDSTTLADHIDAKTYAKLQDILKELGAPETAYDSIKAWLVYSRLVLIKSQLNGYEGGLGIDTYFLQKALASGKSVLELESHDSQFSMLNNFSDELIASLLKETVETFHQPDNSAETMADVFRTNSIDPMVNVWLAGDEAALTESTEAMKEKPEYYKAVIKDRNVGMIEKIEGYLDNENKETYFVVVGAGHMLGEDGIVTKLKEKGYTITRL</sequence>
<dbReference type="PANTHER" id="PTHR40590:SF1">
    <property type="entry name" value="CYTOPLASMIC PROTEIN"/>
    <property type="match status" value="1"/>
</dbReference>
<feature type="signal peptide" evidence="1">
    <location>
        <begin position="1"/>
        <end position="25"/>
    </location>
</feature>
<dbReference type="InterPro" id="IPR036582">
    <property type="entry name" value="Mao_N_sf"/>
</dbReference>
<keyword evidence="4" id="KW-1185">Reference proteome</keyword>
<organism evidence="3 4">
    <name type="scientific">Paenibacillus antibioticophila</name>
    <dbReference type="NCBI Taxonomy" id="1274374"/>
    <lineage>
        <taxon>Bacteria</taxon>
        <taxon>Bacillati</taxon>
        <taxon>Bacillota</taxon>
        <taxon>Bacilli</taxon>
        <taxon>Bacillales</taxon>
        <taxon>Paenibacillaceae</taxon>
        <taxon>Paenibacillus</taxon>
    </lineage>
</organism>
<dbReference type="CDD" id="cd14789">
    <property type="entry name" value="Tiki"/>
    <property type="match status" value="1"/>
</dbReference>
<dbReference type="Pfam" id="PF01963">
    <property type="entry name" value="TraB_PrgY_gumN"/>
    <property type="match status" value="1"/>
</dbReference>
<reference evidence="3 4" key="1">
    <citation type="submission" date="2021-03" db="EMBL/GenBank/DDBJ databases">
        <title>Antimicrobial resistance genes in bacteria isolated from Japanese honey, and their potential for conferring macrolide and lincosamide resistance in the American foulbrood pathogen Paenibacillus larvae.</title>
        <authorList>
            <person name="Okamoto M."/>
            <person name="Kumagai M."/>
            <person name="Kanamori H."/>
            <person name="Takamatsu D."/>
        </authorList>
    </citation>
    <scope>NUCLEOTIDE SEQUENCE [LARGE SCALE GENOMIC DNA]</scope>
    <source>
        <strain evidence="3 4">J41TS12</strain>
    </source>
</reference>
<dbReference type="InterPro" id="IPR047111">
    <property type="entry name" value="YbaP-like"/>
</dbReference>
<dbReference type="Gene3D" id="3.30.457.10">
    <property type="entry name" value="Copper amine oxidase-like, N-terminal domain"/>
    <property type="match status" value="1"/>
</dbReference>
<gene>
    <name evidence="3" type="ORF">J41TS12_40450</name>
</gene>
<feature type="domain" description="Copper amine oxidase-like N-terminal" evidence="2">
    <location>
        <begin position="37"/>
        <end position="138"/>
    </location>
</feature>
<evidence type="ECO:0000256" key="1">
    <source>
        <dbReference type="SAM" id="SignalP"/>
    </source>
</evidence>
<dbReference type="SUPFAM" id="SSF55383">
    <property type="entry name" value="Copper amine oxidase, domain N"/>
    <property type="match status" value="1"/>
</dbReference>
<name>A0A919XUE2_9BACL</name>